<dbReference type="RefSeq" id="WP_115775229.1">
    <property type="nucleotide sequence ID" value="NZ_CP025979.1"/>
</dbReference>
<dbReference type="AlphaFoldDB" id="A0AAW5MRV0"/>
<feature type="region of interest" description="Disordered" evidence="1">
    <location>
        <begin position="1"/>
        <end position="20"/>
    </location>
</feature>
<dbReference type="Proteomes" id="UP001206878">
    <property type="component" value="Unassembled WGS sequence"/>
</dbReference>
<dbReference type="EMBL" id="JANPXH010000007">
    <property type="protein sequence ID" value="MCR6675796.1"/>
    <property type="molecule type" value="Genomic_DNA"/>
</dbReference>
<accession>A0AAW5MRV0</accession>
<proteinExistence type="predicted"/>
<reference evidence="2" key="1">
    <citation type="submission" date="2022-07" db="EMBL/GenBank/DDBJ databases">
        <title>Diversity of ethanolamine utilization by human commensal Escherichia coli.</title>
        <authorList>
            <person name="Jubelin G."/>
        </authorList>
    </citation>
    <scope>NUCLEOTIDE SEQUENCE</scope>
    <source>
        <strain evidence="2">S1</strain>
    </source>
</reference>
<sequence length="114" mass="12585">MTYEEYLEARTPGSTLRGHHIPQQKRLEEVGINPAEGTVVVLENKELDDLGNKIVYTGTRTYGGRGAKTASQEKGIPLSHSEALDLQDLPVLRLSPAVTDAIKALNRKNHPDHF</sequence>
<evidence type="ECO:0000313" key="3">
    <source>
        <dbReference type="Proteomes" id="UP001206878"/>
    </source>
</evidence>
<gene>
    <name evidence="2" type="ORF">NVV43_09255</name>
</gene>
<evidence type="ECO:0000313" key="2">
    <source>
        <dbReference type="EMBL" id="MCR6675796.1"/>
    </source>
</evidence>
<comment type="caution">
    <text evidence="2">The sequence shown here is derived from an EMBL/GenBank/DDBJ whole genome shotgun (WGS) entry which is preliminary data.</text>
</comment>
<name>A0AAW5MRV0_9ESCH</name>
<organism evidence="2 3">
    <name type="scientific">Escherichia marmotae</name>
    <dbReference type="NCBI Taxonomy" id="1499973"/>
    <lineage>
        <taxon>Bacteria</taxon>
        <taxon>Pseudomonadati</taxon>
        <taxon>Pseudomonadota</taxon>
        <taxon>Gammaproteobacteria</taxon>
        <taxon>Enterobacterales</taxon>
        <taxon>Enterobacteriaceae</taxon>
        <taxon>Escherichia</taxon>
    </lineage>
</organism>
<evidence type="ECO:0000256" key="1">
    <source>
        <dbReference type="SAM" id="MobiDB-lite"/>
    </source>
</evidence>
<protein>
    <submittedName>
        <fullName evidence="2">Uncharacterized protein</fullName>
    </submittedName>
</protein>